<keyword evidence="10" id="KW-1185">Reference proteome</keyword>
<dbReference type="PANTHER" id="PTHR43507">
    <property type="entry name" value="NADH-UBIQUINONE OXIDOREDUCTASE CHAIN 4"/>
    <property type="match status" value="1"/>
</dbReference>
<feature type="transmembrane region" description="Helical" evidence="7">
    <location>
        <begin position="179"/>
        <end position="199"/>
    </location>
</feature>
<feature type="transmembrane region" description="Helical" evidence="7">
    <location>
        <begin position="309"/>
        <end position="329"/>
    </location>
</feature>
<comment type="subcellular location">
    <subcellularLocation>
        <location evidence="1">Endomembrane system</location>
        <topology evidence="1">Multi-pass membrane protein</topology>
    </subcellularLocation>
    <subcellularLocation>
        <location evidence="6">Membrane</location>
        <topology evidence="6">Multi-pass membrane protein</topology>
    </subcellularLocation>
</comment>
<name>A0A1T5A141_9SPHI</name>
<evidence type="ECO:0000313" key="9">
    <source>
        <dbReference type="EMBL" id="SKB28688.1"/>
    </source>
</evidence>
<dbReference type="EMBL" id="FUYR01000001">
    <property type="protein sequence ID" value="SKB28688.1"/>
    <property type="molecule type" value="Genomic_DNA"/>
</dbReference>
<evidence type="ECO:0000256" key="7">
    <source>
        <dbReference type="SAM" id="Phobius"/>
    </source>
</evidence>
<feature type="transmembrane region" description="Helical" evidence="7">
    <location>
        <begin position="33"/>
        <end position="52"/>
    </location>
</feature>
<dbReference type="InterPro" id="IPR010227">
    <property type="entry name" value="NADH_Q_OxRdtase_chainM/4"/>
</dbReference>
<dbReference type="Pfam" id="PF00361">
    <property type="entry name" value="Proton_antipo_M"/>
    <property type="match status" value="1"/>
</dbReference>
<dbReference type="GO" id="GO:0016020">
    <property type="term" value="C:membrane"/>
    <property type="evidence" value="ECO:0007669"/>
    <property type="project" value="UniProtKB-SubCell"/>
</dbReference>
<dbReference type="InterPro" id="IPR003918">
    <property type="entry name" value="NADH_UbQ_OxRdtase"/>
</dbReference>
<dbReference type="PRINTS" id="PR01437">
    <property type="entry name" value="NUOXDRDTASE4"/>
</dbReference>
<keyword evidence="4 7" id="KW-1133">Transmembrane helix</keyword>
<keyword evidence="5 7" id="KW-0472">Membrane</keyword>
<dbReference type="GO" id="GO:0048039">
    <property type="term" value="F:ubiquinone binding"/>
    <property type="evidence" value="ECO:0007669"/>
    <property type="project" value="TreeGrafter"/>
</dbReference>
<dbReference type="GO" id="GO:0012505">
    <property type="term" value="C:endomembrane system"/>
    <property type="evidence" value="ECO:0007669"/>
    <property type="project" value="UniProtKB-SubCell"/>
</dbReference>
<feature type="transmembrane region" description="Helical" evidence="7">
    <location>
        <begin position="123"/>
        <end position="141"/>
    </location>
</feature>
<keyword evidence="3 6" id="KW-0812">Transmembrane</keyword>
<feature type="transmembrane region" description="Helical" evidence="7">
    <location>
        <begin position="147"/>
        <end position="167"/>
    </location>
</feature>
<gene>
    <name evidence="9" type="ORF">SAMN05661099_0189</name>
</gene>
<feature type="transmembrane region" description="Helical" evidence="7">
    <location>
        <begin position="6"/>
        <end position="26"/>
    </location>
</feature>
<feature type="transmembrane region" description="Helical" evidence="7">
    <location>
        <begin position="498"/>
        <end position="518"/>
    </location>
</feature>
<proteinExistence type="inferred from homology"/>
<dbReference type="PANTHER" id="PTHR43507:SF1">
    <property type="entry name" value="NADH-UBIQUINONE OXIDOREDUCTASE CHAIN 4"/>
    <property type="match status" value="1"/>
</dbReference>
<evidence type="ECO:0000256" key="3">
    <source>
        <dbReference type="ARBA" id="ARBA00022692"/>
    </source>
</evidence>
<reference evidence="10" key="1">
    <citation type="submission" date="2017-02" db="EMBL/GenBank/DDBJ databases">
        <authorList>
            <person name="Varghese N."/>
            <person name="Submissions S."/>
        </authorList>
    </citation>
    <scope>NUCLEOTIDE SEQUENCE [LARGE SCALE GENOMIC DNA]</scope>
    <source>
        <strain evidence="10">DSM 22385</strain>
    </source>
</reference>
<dbReference type="RefSeq" id="WP_079700696.1">
    <property type="nucleotide sequence ID" value="NZ_FUYR01000001.1"/>
</dbReference>
<dbReference type="Proteomes" id="UP000189981">
    <property type="component" value="Unassembled WGS sequence"/>
</dbReference>
<accession>A0A1T5A141</accession>
<dbReference type="STRING" id="572036.SAMN05661099_0189"/>
<evidence type="ECO:0000256" key="1">
    <source>
        <dbReference type="ARBA" id="ARBA00004127"/>
    </source>
</evidence>
<dbReference type="GO" id="GO:0008137">
    <property type="term" value="F:NADH dehydrogenase (ubiquinone) activity"/>
    <property type="evidence" value="ECO:0007669"/>
    <property type="project" value="InterPro"/>
</dbReference>
<dbReference type="OrthoDB" id="9811718at2"/>
<feature type="transmembrane region" description="Helical" evidence="7">
    <location>
        <begin position="363"/>
        <end position="385"/>
    </location>
</feature>
<feature type="transmembrane region" description="Helical" evidence="7">
    <location>
        <begin position="97"/>
        <end position="116"/>
    </location>
</feature>
<feature type="transmembrane region" description="Helical" evidence="7">
    <location>
        <begin position="448"/>
        <end position="469"/>
    </location>
</feature>
<dbReference type="AlphaFoldDB" id="A0A1T5A141"/>
<feature type="transmembrane region" description="Helical" evidence="7">
    <location>
        <begin position="336"/>
        <end position="357"/>
    </location>
</feature>
<dbReference type="NCBIfam" id="TIGR01972">
    <property type="entry name" value="NDH_I_M"/>
    <property type="match status" value="1"/>
</dbReference>
<protein>
    <submittedName>
        <fullName evidence="9">NADH-quinone oxidoreductase subunit M</fullName>
    </submittedName>
</protein>
<organism evidence="9 10">
    <name type="scientific">Daejeonella lutea</name>
    <dbReference type="NCBI Taxonomy" id="572036"/>
    <lineage>
        <taxon>Bacteria</taxon>
        <taxon>Pseudomonadati</taxon>
        <taxon>Bacteroidota</taxon>
        <taxon>Sphingobacteriia</taxon>
        <taxon>Sphingobacteriales</taxon>
        <taxon>Sphingobacteriaceae</taxon>
        <taxon>Daejeonella</taxon>
    </lineage>
</organism>
<evidence type="ECO:0000256" key="4">
    <source>
        <dbReference type="ARBA" id="ARBA00022989"/>
    </source>
</evidence>
<dbReference type="GO" id="GO:0042773">
    <property type="term" value="P:ATP synthesis coupled electron transport"/>
    <property type="evidence" value="ECO:0007669"/>
    <property type="project" value="InterPro"/>
</dbReference>
<sequence>MNHLLSFLVFLPLVAALVIILLPSGFRDRFKHIALGTSLIQFFVSVFIYLNFNNSAAFAGVNKESQFQFVEKMAWIRLDLGSIGKLEIDYLLGIDGFSMPFLVLSSLIMFVATLASWEIKANLKAFFALLLLLNTAVMGVFCALDFFLFYIFYELMLLPLYFLIGMWGGVRREYAAMKFFLYTLFGSVFMLLVIIGLYFSVLNPATGNHTFNMILMMDPGSYLGSSVFSSVAPQSLLGISARLLGFIVLFVAFAIKVPIVPLHTWLPDAHVEAPTPVSIILAGLLLKVGGYGILRICYSIFPDAAIQSAWWIGLIGVVSILYGALNALAQSDLKRLIAYSSVSHMGFVLLGIASGTAEGVSGAVLQMISHGGLSAMLFFLVGMLYNRVHDREIANFRGLALVMPQYTAFVVIAFFASLGLPGFSAFMAEAFSLIGAFTSQEVNGLLPRWMAICGSVGILLSAAYFLWTLQRMYFGQTRLKGGDKWLQQLKDVNTNEKFALVPLAILAVLLGIFPSLVFSKMNASVLAFIQLISG</sequence>
<evidence type="ECO:0000256" key="2">
    <source>
        <dbReference type="ARBA" id="ARBA00009025"/>
    </source>
</evidence>
<dbReference type="GO" id="GO:0003954">
    <property type="term" value="F:NADH dehydrogenase activity"/>
    <property type="evidence" value="ECO:0007669"/>
    <property type="project" value="TreeGrafter"/>
</dbReference>
<feature type="transmembrane region" description="Helical" evidence="7">
    <location>
        <begin position="406"/>
        <end position="428"/>
    </location>
</feature>
<evidence type="ECO:0000256" key="6">
    <source>
        <dbReference type="RuleBase" id="RU000320"/>
    </source>
</evidence>
<feature type="transmembrane region" description="Helical" evidence="7">
    <location>
        <begin position="243"/>
        <end position="266"/>
    </location>
</feature>
<evidence type="ECO:0000256" key="5">
    <source>
        <dbReference type="ARBA" id="ARBA00023136"/>
    </source>
</evidence>
<dbReference type="GO" id="GO:0015990">
    <property type="term" value="P:electron transport coupled proton transport"/>
    <property type="evidence" value="ECO:0007669"/>
    <property type="project" value="TreeGrafter"/>
</dbReference>
<comment type="similarity">
    <text evidence="2">Belongs to the complex I subunit 4 family.</text>
</comment>
<feature type="domain" description="NADH:quinone oxidoreductase/Mrp antiporter transmembrane" evidence="8">
    <location>
        <begin position="143"/>
        <end position="443"/>
    </location>
</feature>
<evidence type="ECO:0000313" key="10">
    <source>
        <dbReference type="Proteomes" id="UP000189981"/>
    </source>
</evidence>
<dbReference type="InterPro" id="IPR001750">
    <property type="entry name" value="ND/Mrp_TM"/>
</dbReference>
<evidence type="ECO:0000259" key="8">
    <source>
        <dbReference type="Pfam" id="PF00361"/>
    </source>
</evidence>